<protein>
    <submittedName>
        <fullName evidence="1">Uncharacterized protein</fullName>
    </submittedName>
</protein>
<comment type="caution">
    <text evidence="1">The sequence shown here is derived from an EMBL/GenBank/DDBJ whole genome shotgun (WGS) entry which is preliminary data.</text>
</comment>
<sequence length="35" mass="3915">MVKNKTLNLLKVTENEEGENVFLNAGPKTALKLKE</sequence>
<reference evidence="1 2" key="1">
    <citation type="submission" date="2008-07" db="EMBL/GenBank/DDBJ databases">
        <authorList>
            <person name="Gonzalez J."/>
            <person name="Sokolova T."/>
            <person name="Ferriera S."/>
            <person name="Johnson J."/>
            <person name="Kravitz S."/>
            <person name="Beeson K."/>
            <person name="Sutton G."/>
            <person name="Rogers Y.-H."/>
            <person name="Friedman R."/>
            <person name="Frazier M."/>
            <person name="Venter J.C."/>
        </authorList>
    </citation>
    <scope>NUCLEOTIDE SEQUENCE [LARGE SCALE GENOMIC DNA]</scope>
    <source>
        <strain evidence="1 2">DSM 12653</strain>
    </source>
</reference>
<reference evidence="1 2" key="2">
    <citation type="journal article" date="2015" name="BMC Genomics">
        <title>Analysis of three genomes within the thermophilic bacterial species Caldanaerobacter subterraneus with a focus on carbon monoxide dehydrogenase evolution and hydrolase diversity.</title>
        <authorList>
            <person name="Sant'Anna F.H."/>
            <person name="Lebedinsky A.V."/>
            <person name="Sokolova T.G."/>
            <person name="Robb F.T."/>
            <person name="Gonzalez J.M."/>
        </authorList>
    </citation>
    <scope>NUCLEOTIDE SEQUENCE [LARGE SCALE GENOMIC DNA]</scope>
    <source>
        <strain evidence="1 2">DSM 12653</strain>
    </source>
</reference>
<evidence type="ECO:0000313" key="2">
    <source>
        <dbReference type="Proteomes" id="UP000010146"/>
    </source>
</evidence>
<evidence type="ECO:0000313" key="1">
    <source>
        <dbReference type="EMBL" id="KKC28423.1"/>
    </source>
</evidence>
<reference evidence="2" key="3">
    <citation type="submission" date="2015-02" db="EMBL/GenBank/DDBJ databases">
        <title>Genome analysis of three genomes within the thermophilic hydrogenogenic bacterial species Caldanaerobacter subterraneus.</title>
        <authorList>
            <person name="Sant'Anna F.H."/>
            <person name="Lebedinsky A."/>
            <person name="Sokolova T."/>
            <person name="Robb F.T."/>
            <person name="Gonzalez J.M."/>
        </authorList>
    </citation>
    <scope>NUCLEOTIDE SEQUENCE [LARGE SCALE GENOMIC DNA]</scope>
    <source>
        <strain evidence="2">DSM 12653</strain>
    </source>
</reference>
<proteinExistence type="predicted"/>
<accession>A0A0F5PIB8</accession>
<gene>
    <name evidence="1" type="ORF">CDSM653_02588</name>
</gene>
<dbReference type="Proteomes" id="UP000010146">
    <property type="component" value="Unassembled WGS sequence"/>
</dbReference>
<name>A0A0F5PIB8_9THEO</name>
<dbReference type="EMBL" id="ABXP02000129">
    <property type="protein sequence ID" value="KKC28423.1"/>
    <property type="molecule type" value="Genomic_DNA"/>
</dbReference>
<dbReference type="AlphaFoldDB" id="A0A0F5PIB8"/>
<organism evidence="1 2">
    <name type="scientific">Caldanaerobacter subterraneus subsp. pacificus DSM 12653</name>
    <dbReference type="NCBI Taxonomy" id="391606"/>
    <lineage>
        <taxon>Bacteria</taxon>
        <taxon>Bacillati</taxon>
        <taxon>Bacillota</taxon>
        <taxon>Clostridia</taxon>
        <taxon>Thermoanaerobacterales</taxon>
        <taxon>Thermoanaerobacteraceae</taxon>
        <taxon>Caldanaerobacter</taxon>
    </lineage>
</organism>